<reference evidence="1 2" key="1">
    <citation type="journal article" date="2022" name="Genome Biol. Evol.">
        <title>The Spruce Budworm Genome: Reconstructing the Evolutionary History of Antifreeze Proteins.</title>
        <authorList>
            <person name="Beliveau C."/>
            <person name="Gagne P."/>
            <person name="Picq S."/>
            <person name="Vernygora O."/>
            <person name="Keeling C.I."/>
            <person name="Pinkney K."/>
            <person name="Doucet D."/>
            <person name="Wen F."/>
            <person name="Johnston J.S."/>
            <person name="Maaroufi H."/>
            <person name="Boyle B."/>
            <person name="Laroche J."/>
            <person name="Dewar K."/>
            <person name="Juretic N."/>
            <person name="Blackburn G."/>
            <person name="Nisole A."/>
            <person name="Brunet B."/>
            <person name="Brandao M."/>
            <person name="Lumley L."/>
            <person name="Duan J."/>
            <person name="Quan G."/>
            <person name="Lucarotti C.J."/>
            <person name="Roe A.D."/>
            <person name="Sperling F.A.H."/>
            <person name="Levesque R.C."/>
            <person name="Cusson M."/>
        </authorList>
    </citation>
    <scope>NUCLEOTIDE SEQUENCE [LARGE SCALE GENOMIC DNA]</scope>
    <source>
        <strain evidence="1">Glfc:IPQL:Cfum</strain>
    </source>
</reference>
<gene>
    <name evidence="1" type="ORF">MSG28_005200</name>
</gene>
<name>A0ACC0JQS1_CHOFU</name>
<dbReference type="EMBL" id="CM046108">
    <property type="protein sequence ID" value="KAI8426347.1"/>
    <property type="molecule type" value="Genomic_DNA"/>
</dbReference>
<dbReference type="Proteomes" id="UP001064048">
    <property type="component" value="Chromosome 8"/>
</dbReference>
<protein>
    <submittedName>
        <fullName evidence="1">Uncharacterized protein</fullName>
    </submittedName>
</protein>
<evidence type="ECO:0000313" key="2">
    <source>
        <dbReference type="Proteomes" id="UP001064048"/>
    </source>
</evidence>
<evidence type="ECO:0000313" key="1">
    <source>
        <dbReference type="EMBL" id="KAI8426347.1"/>
    </source>
</evidence>
<accession>A0ACC0JQS1</accession>
<proteinExistence type="predicted"/>
<keyword evidence="2" id="KW-1185">Reference proteome</keyword>
<comment type="caution">
    <text evidence="1">The sequence shown here is derived from an EMBL/GenBank/DDBJ whole genome shotgun (WGS) entry which is preliminary data.</text>
</comment>
<organism evidence="1 2">
    <name type="scientific">Choristoneura fumiferana</name>
    <name type="common">Spruce budworm moth</name>
    <name type="synonym">Archips fumiferana</name>
    <dbReference type="NCBI Taxonomy" id="7141"/>
    <lineage>
        <taxon>Eukaryota</taxon>
        <taxon>Metazoa</taxon>
        <taxon>Ecdysozoa</taxon>
        <taxon>Arthropoda</taxon>
        <taxon>Hexapoda</taxon>
        <taxon>Insecta</taxon>
        <taxon>Pterygota</taxon>
        <taxon>Neoptera</taxon>
        <taxon>Endopterygota</taxon>
        <taxon>Lepidoptera</taxon>
        <taxon>Glossata</taxon>
        <taxon>Ditrysia</taxon>
        <taxon>Tortricoidea</taxon>
        <taxon>Tortricidae</taxon>
        <taxon>Tortricinae</taxon>
        <taxon>Choristoneura</taxon>
    </lineage>
</organism>
<sequence length="158" mass="18103">MTFCQVSCGAFFLAMMVFPKALERRRVRVWVEKTFRGKKSEKLTEIYRTSYKPDYKLIPKNEEHKLLAALEEIKKAPEVVLPNSIEMPPLMKKFIVKDHEKKGLELMKEFTMPLSYNPSPNRVARIAKPGEKPTVQFTMGLGTPASPSLYKGVPLNTQ</sequence>